<reference evidence="1 2" key="1">
    <citation type="journal article" date="2018" name="Front. Plant Sci.">
        <title>Red Clover (Trifolium pratense) and Zigzag Clover (T. medium) - A Picture of Genomic Similarities and Differences.</title>
        <authorList>
            <person name="Dluhosova J."/>
            <person name="Istvanek J."/>
            <person name="Nedelnik J."/>
            <person name="Repkova J."/>
        </authorList>
    </citation>
    <scope>NUCLEOTIDE SEQUENCE [LARGE SCALE GENOMIC DNA]</scope>
    <source>
        <strain evidence="2">cv. 10/8</strain>
        <tissue evidence="1">Leaf</tissue>
    </source>
</reference>
<keyword evidence="2" id="KW-1185">Reference proteome</keyword>
<sequence>MTPASPWLWSCNHSRLQGP</sequence>
<dbReference type="Proteomes" id="UP000265520">
    <property type="component" value="Unassembled WGS sequence"/>
</dbReference>
<accession>A0A392TAG8</accession>
<comment type="caution">
    <text evidence="1">The sequence shown here is derived from an EMBL/GenBank/DDBJ whole genome shotgun (WGS) entry which is preliminary data.</text>
</comment>
<evidence type="ECO:0000313" key="1">
    <source>
        <dbReference type="EMBL" id="MCI58111.1"/>
    </source>
</evidence>
<feature type="non-terminal residue" evidence="1">
    <location>
        <position position="19"/>
    </location>
</feature>
<evidence type="ECO:0000313" key="2">
    <source>
        <dbReference type="Proteomes" id="UP000265520"/>
    </source>
</evidence>
<dbReference type="AlphaFoldDB" id="A0A392TAG8"/>
<name>A0A392TAG8_9FABA</name>
<organism evidence="1 2">
    <name type="scientific">Trifolium medium</name>
    <dbReference type="NCBI Taxonomy" id="97028"/>
    <lineage>
        <taxon>Eukaryota</taxon>
        <taxon>Viridiplantae</taxon>
        <taxon>Streptophyta</taxon>
        <taxon>Embryophyta</taxon>
        <taxon>Tracheophyta</taxon>
        <taxon>Spermatophyta</taxon>
        <taxon>Magnoliopsida</taxon>
        <taxon>eudicotyledons</taxon>
        <taxon>Gunneridae</taxon>
        <taxon>Pentapetalae</taxon>
        <taxon>rosids</taxon>
        <taxon>fabids</taxon>
        <taxon>Fabales</taxon>
        <taxon>Fabaceae</taxon>
        <taxon>Papilionoideae</taxon>
        <taxon>50 kb inversion clade</taxon>
        <taxon>NPAAA clade</taxon>
        <taxon>Hologalegina</taxon>
        <taxon>IRL clade</taxon>
        <taxon>Trifolieae</taxon>
        <taxon>Trifolium</taxon>
    </lineage>
</organism>
<dbReference type="EMBL" id="LXQA010540501">
    <property type="protein sequence ID" value="MCI58111.1"/>
    <property type="molecule type" value="Genomic_DNA"/>
</dbReference>
<protein>
    <submittedName>
        <fullName evidence="1">Uncharacterized protein</fullName>
    </submittedName>
</protein>
<proteinExistence type="predicted"/>